<name>A0A9P6HQ98_9AGAM</name>
<dbReference type="Proteomes" id="UP000736335">
    <property type="component" value="Unassembled WGS sequence"/>
</dbReference>
<gene>
    <name evidence="1" type="ORF">BJ322DRAFT_1322</name>
</gene>
<protein>
    <submittedName>
        <fullName evidence="1">Uncharacterized protein</fullName>
    </submittedName>
</protein>
<dbReference type="EMBL" id="WIUZ02000001">
    <property type="protein sequence ID" value="KAF9791872.1"/>
    <property type="molecule type" value="Genomic_DNA"/>
</dbReference>
<organism evidence="1 2">
    <name type="scientific">Thelephora terrestris</name>
    <dbReference type="NCBI Taxonomy" id="56493"/>
    <lineage>
        <taxon>Eukaryota</taxon>
        <taxon>Fungi</taxon>
        <taxon>Dikarya</taxon>
        <taxon>Basidiomycota</taxon>
        <taxon>Agaricomycotina</taxon>
        <taxon>Agaricomycetes</taxon>
        <taxon>Thelephorales</taxon>
        <taxon>Thelephoraceae</taxon>
        <taxon>Thelephora</taxon>
    </lineage>
</organism>
<evidence type="ECO:0000313" key="1">
    <source>
        <dbReference type="EMBL" id="KAF9791872.1"/>
    </source>
</evidence>
<keyword evidence="2" id="KW-1185">Reference proteome</keyword>
<reference evidence="1" key="2">
    <citation type="submission" date="2020-11" db="EMBL/GenBank/DDBJ databases">
        <authorList>
            <consortium name="DOE Joint Genome Institute"/>
            <person name="Kuo A."/>
            <person name="Miyauchi S."/>
            <person name="Kiss E."/>
            <person name="Drula E."/>
            <person name="Kohler A."/>
            <person name="Sanchez-Garcia M."/>
            <person name="Andreopoulos B."/>
            <person name="Barry K.W."/>
            <person name="Bonito G."/>
            <person name="Buee M."/>
            <person name="Carver A."/>
            <person name="Chen C."/>
            <person name="Cichocki N."/>
            <person name="Clum A."/>
            <person name="Culley D."/>
            <person name="Crous P.W."/>
            <person name="Fauchery L."/>
            <person name="Girlanda M."/>
            <person name="Hayes R."/>
            <person name="Keri Z."/>
            <person name="Labutti K."/>
            <person name="Lipzen A."/>
            <person name="Lombard V."/>
            <person name="Magnuson J."/>
            <person name="Maillard F."/>
            <person name="Morin E."/>
            <person name="Murat C."/>
            <person name="Nolan M."/>
            <person name="Ohm R."/>
            <person name="Pangilinan J."/>
            <person name="Pereira M."/>
            <person name="Perotto S."/>
            <person name="Peter M."/>
            <person name="Riley R."/>
            <person name="Sitrit Y."/>
            <person name="Stielow B."/>
            <person name="Szollosi G."/>
            <person name="Zifcakova L."/>
            <person name="Stursova M."/>
            <person name="Spatafora J.W."/>
            <person name="Tedersoo L."/>
            <person name="Vaario L.-M."/>
            <person name="Yamada A."/>
            <person name="Yan M."/>
            <person name="Wang P."/>
            <person name="Xu J."/>
            <person name="Bruns T."/>
            <person name="Baldrian P."/>
            <person name="Vilgalys R."/>
            <person name="Henrissat B."/>
            <person name="Grigoriev I.V."/>
            <person name="Hibbett D."/>
            <person name="Nagy L.G."/>
            <person name="Martin F.M."/>
        </authorList>
    </citation>
    <scope>NUCLEOTIDE SEQUENCE</scope>
    <source>
        <strain evidence="1">UH-Tt-Lm1</strain>
    </source>
</reference>
<accession>A0A9P6HQ98</accession>
<dbReference type="OrthoDB" id="7690434at2759"/>
<proteinExistence type="predicted"/>
<evidence type="ECO:0000313" key="2">
    <source>
        <dbReference type="Proteomes" id="UP000736335"/>
    </source>
</evidence>
<reference evidence="1" key="1">
    <citation type="journal article" date="2020" name="Nat. Commun.">
        <title>Large-scale genome sequencing of mycorrhizal fungi provides insights into the early evolution of symbiotic traits.</title>
        <authorList>
            <person name="Miyauchi S."/>
            <person name="Kiss E."/>
            <person name="Kuo A."/>
            <person name="Drula E."/>
            <person name="Kohler A."/>
            <person name="Sanchez-Garcia M."/>
            <person name="Morin E."/>
            <person name="Andreopoulos B."/>
            <person name="Barry K.W."/>
            <person name="Bonito G."/>
            <person name="Buee M."/>
            <person name="Carver A."/>
            <person name="Chen C."/>
            <person name="Cichocki N."/>
            <person name="Clum A."/>
            <person name="Culley D."/>
            <person name="Crous P.W."/>
            <person name="Fauchery L."/>
            <person name="Girlanda M."/>
            <person name="Hayes R.D."/>
            <person name="Keri Z."/>
            <person name="LaButti K."/>
            <person name="Lipzen A."/>
            <person name="Lombard V."/>
            <person name="Magnuson J."/>
            <person name="Maillard F."/>
            <person name="Murat C."/>
            <person name="Nolan M."/>
            <person name="Ohm R.A."/>
            <person name="Pangilinan J."/>
            <person name="Pereira M.F."/>
            <person name="Perotto S."/>
            <person name="Peter M."/>
            <person name="Pfister S."/>
            <person name="Riley R."/>
            <person name="Sitrit Y."/>
            <person name="Stielow J.B."/>
            <person name="Szollosi G."/>
            <person name="Zifcakova L."/>
            <person name="Stursova M."/>
            <person name="Spatafora J.W."/>
            <person name="Tedersoo L."/>
            <person name="Vaario L.M."/>
            <person name="Yamada A."/>
            <person name="Yan M."/>
            <person name="Wang P."/>
            <person name="Xu J."/>
            <person name="Bruns T."/>
            <person name="Baldrian P."/>
            <person name="Vilgalys R."/>
            <person name="Dunand C."/>
            <person name="Henrissat B."/>
            <person name="Grigoriev I.V."/>
            <person name="Hibbett D."/>
            <person name="Nagy L.G."/>
            <person name="Martin F.M."/>
        </authorList>
    </citation>
    <scope>NUCLEOTIDE SEQUENCE</scope>
    <source>
        <strain evidence="1">UH-Tt-Lm1</strain>
    </source>
</reference>
<dbReference type="AlphaFoldDB" id="A0A9P6HQ98"/>
<comment type="caution">
    <text evidence="1">The sequence shown here is derived from an EMBL/GenBank/DDBJ whole genome shotgun (WGS) entry which is preliminary data.</text>
</comment>
<sequence length="224" mass="25555">MDAVEELKEKTRDLRKGLLATTVLVDASVATCSEWLSAVIDYMGPQLNLISGKFLDHQLRLAFVTYGLSSTRPSPILCKRYFSRIETLKRDSLEIPELVGLGQVSNEESERDGMAMLDAFAAALEMFDLLDTTPNPNQTHILRKILHVAAYPPDNTRHPAWNVKPDLDHLSWSNLPQELRKRDIHYSSILIRPLPQLEKFHAAVCPPHETCPPWFERPRTSRQF</sequence>